<gene>
    <name evidence="1" type="ORF">HYS17_03915</name>
</gene>
<evidence type="ECO:0000313" key="1">
    <source>
        <dbReference type="EMBL" id="QQG36927.1"/>
    </source>
</evidence>
<protein>
    <submittedName>
        <fullName evidence="1">Uncharacterized protein</fullName>
    </submittedName>
</protein>
<name>A0A7T5R3Q3_9BACT</name>
<dbReference type="AlphaFoldDB" id="A0A7T5R3Q3"/>
<dbReference type="Proteomes" id="UP000595362">
    <property type="component" value="Chromosome"/>
</dbReference>
<accession>A0A7T5R3Q3</accession>
<proteinExistence type="predicted"/>
<dbReference type="EMBL" id="CP066681">
    <property type="protein sequence ID" value="QQG36927.1"/>
    <property type="molecule type" value="Genomic_DNA"/>
</dbReference>
<evidence type="ECO:0000313" key="2">
    <source>
        <dbReference type="Proteomes" id="UP000595362"/>
    </source>
</evidence>
<sequence length="48" mass="5321">MSGKELEESLPGTIFMASGHKNIDIKGEAVVWSTCKNNKKDLSFDQVH</sequence>
<reference evidence="1 2" key="1">
    <citation type="submission" date="2020-07" db="EMBL/GenBank/DDBJ databases">
        <title>Huge and variable diversity of episymbiotic CPR bacteria and DPANN archaea in groundwater ecosystems.</title>
        <authorList>
            <person name="He C.Y."/>
            <person name="Keren R."/>
            <person name="Whittaker M."/>
            <person name="Farag I.F."/>
            <person name="Doudna J."/>
            <person name="Cate J.H.D."/>
            <person name="Banfield J.F."/>
        </authorList>
    </citation>
    <scope>NUCLEOTIDE SEQUENCE [LARGE SCALE GENOMIC DNA]</scope>
    <source>
        <strain evidence="1">NC_groundwater_70_Ag_B-0.1um_54_66</strain>
    </source>
</reference>
<organism evidence="1 2">
    <name type="scientific">Micavibrio aeruginosavorus</name>
    <dbReference type="NCBI Taxonomy" id="349221"/>
    <lineage>
        <taxon>Bacteria</taxon>
        <taxon>Pseudomonadati</taxon>
        <taxon>Bdellovibrionota</taxon>
        <taxon>Bdellovibrionia</taxon>
        <taxon>Bdellovibrionales</taxon>
        <taxon>Pseudobdellovibrionaceae</taxon>
        <taxon>Micavibrio</taxon>
    </lineage>
</organism>